<accession>A0A2T5G253</accession>
<comment type="caution">
    <text evidence="2">The sequence shown here is derived from an EMBL/GenBank/DDBJ whole genome shotgun (WGS) entry which is preliminary data.</text>
</comment>
<dbReference type="InterPro" id="IPR024078">
    <property type="entry name" value="LmbE-like_dom_sf"/>
</dbReference>
<name>A0A2T5G253_9SPHN</name>
<evidence type="ECO:0000313" key="2">
    <source>
        <dbReference type="EMBL" id="PTQ13216.1"/>
    </source>
</evidence>
<dbReference type="AlphaFoldDB" id="A0A2T5G253"/>
<feature type="region of interest" description="Disordered" evidence="1">
    <location>
        <begin position="40"/>
        <end position="66"/>
    </location>
</feature>
<protein>
    <recommendedName>
        <fullName evidence="4">PIG-L family deacetylase</fullName>
    </recommendedName>
</protein>
<evidence type="ECO:0008006" key="4">
    <source>
        <dbReference type="Google" id="ProtNLM"/>
    </source>
</evidence>
<organism evidence="2 3">
    <name type="scientific">Sphingomonas oleivorans</name>
    <dbReference type="NCBI Taxonomy" id="1735121"/>
    <lineage>
        <taxon>Bacteria</taxon>
        <taxon>Pseudomonadati</taxon>
        <taxon>Pseudomonadota</taxon>
        <taxon>Alphaproteobacteria</taxon>
        <taxon>Sphingomonadales</taxon>
        <taxon>Sphingomonadaceae</taxon>
        <taxon>Sphingomonas</taxon>
    </lineage>
</organism>
<dbReference type="EMBL" id="NWBU01000004">
    <property type="protein sequence ID" value="PTQ13216.1"/>
    <property type="molecule type" value="Genomic_DNA"/>
</dbReference>
<dbReference type="SUPFAM" id="SSF102588">
    <property type="entry name" value="LmbE-like"/>
    <property type="match status" value="1"/>
</dbReference>
<keyword evidence="3" id="KW-1185">Reference proteome</keyword>
<evidence type="ECO:0000256" key="1">
    <source>
        <dbReference type="SAM" id="MobiDB-lite"/>
    </source>
</evidence>
<sequence>MPGRAEGRTGRDRPAGYDLVPRRRAVRAARRQAFLPALPGRPASFLRRGNDGRGRPGARNPGQVGGGAIQLDLGSLQDARAHLPRAAPFLARPARTRRICRDAGQRLACAGRRGHGRARGPILCRCRHARRLPLGHATAPTGCTRTRYVGADPNVKELLEKFRSGTAIEEPIAIVAAHPDDETIGIASRLGRIKRLRLIHLTDGAPRDHADAHRKGFADWKAYAEARERELCAALDRLGAAGAERRRYAFADQSAIFAAREIADRLVDDLAGMAAVLTHPYEHGHPDHDTAALAVWMACCTLAGRDGRPPEHIEFACYHRDGNAGLFGRFRATPARAEIRIDLDAGEEATKRAAIACFASQAAMLAHFPLTPERFRRAPDYDFAAPISPGAALYDLFGWDMTSTRWEEAAAAALGRRTGATNGAAR</sequence>
<reference evidence="2 3" key="1">
    <citation type="submission" date="2017-09" db="EMBL/GenBank/DDBJ databases">
        <title>Sphingomonas panjinensis sp.nov., isolated from oil-contaminated soil.</title>
        <authorList>
            <person name="Wang L."/>
            <person name="Chen L."/>
        </authorList>
    </citation>
    <scope>NUCLEOTIDE SEQUENCE [LARGE SCALE GENOMIC DNA]</scope>
    <source>
        <strain evidence="2 3">FW-11</strain>
    </source>
</reference>
<gene>
    <name evidence="2" type="ORF">CLG96_03590</name>
</gene>
<evidence type="ECO:0000313" key="3">
    <source>
        <dbReference type="Proteomes" id="UP000244162"/>
    </source>
</evidence>
<dbReference type="Proteomes" id="UP000244162">
    <property type="component" value="Unassembled WGS sequence"/>
</dbReference>
<dbReference type="Gene3D" id="3.40.50.10320">
    <property type="entry name" value="LmbE-like"/>
    <property type="match status" value="1"/>
</dbReference>
<dbReference type="InterPro" id="IPR003737">
    <property type="entry name" value="GlcNAc_PI_deacetylase-related"/>
</dbReference>
<proteinExistence type="predicted"/>
<dbReference type="Pfam" id="PF02585">
    <property type="entry name" value="PIG-L"/>
    <property type="match status" value="1"/>
</dbReference>